<evidence type="ECO:0000256" key="1">
    <source>
        <dbReference type="ARBA" id="ARBA00005179"/>
    </source>
</evidence>
<keyword evidence="6" id="KW-1185">Reference proteome</keyword>
<gene>
    <name evidence="5" type="ORF">PNOK_0596800</name>
</gene>
<dbReference type="EMBL" id="NBII01000005">
    <property type="protein sequence ID" value="PAV19124.1"/>
    <property type="molecule type" value="Genomic_DNA"/>
</dbReference>
<dbReference type="AlphaFoldDB" id="A0A286UI27"/>
<protein>
    <recommendedName>
        <fullName evidence="7">Methyltransferase domain-containing protein</fullName>
    </recommendedName>
</protein>
<dbReference type="Proteomes" id="UP000217199">
    <property type="component" value="Unassembled WGS sequence"/>
</dbReference>
<dbReference type="STRING" id="2282107.A0A286UI27"/>
<comment type="similarity">
    <text evidence="4">Belongs to the class I-like SAM-binding methyltransferase superfamily.</text>
</comment>
<dbReference type="OrthoDB" id="2094832at2759"/>
<reference evidence="5 6" key="1">
    <citation type="journal article" date="2017" name="Mol. Ecol.">
        <title>Comparative and population genomic landscape of Phellinus noxius: A hypervariable fungus causing root rot in trees.</title>
        <authorList>
            <person name="Chung C.L."/>
            <person name="Lee T.J."/>
            <person name="Akiba M."/>
            <person name="Lee H.H."/>
            <person name="Kuo T.H."/>
            <person name="Liu D."/>
            <person name="Ke H.M."/>
            <person name="Yokoi T."/>
            <person name="Roa M.B."/>
            <person name="Lu M.J."/>
            <person name="Chang Y.Y."/>
            <person name="Ann P.J."/>
            <person name="Tsai J.N."/>
            <person name="Chen C.Y."/>
            <person name="Tzean S.S."/>
            <person name="Ota Y."/>
            <person name="Hattori T."/>
            <person name="Sahashi N."/>
            <person name="Liou R.F."/>
            <person name="Kikuchi T."/>
            <person name="Tsai I.J."/>
        </authorList>
    </citation>
    <scope>NUCLEOTIDE SEQUENCE [LARGE SCALE GENOMIC DNA]</scope>
    <source>
        <strain evidence="5 6">FFPRI411160</strain>
    </source>
</reference>
<evidence type="ECO:0000313" key="5">
    <source>
        <dbReference type="EMBL" id="PAV19124.1"/>
    </source>
</evidence>
<evidence type="ECO:0000256" key="3">
    <source>
        <dbReference type="ARBA" id="ARBA00022691"/>
    </source>
</evidence>
<dbReference type="Gene3D" id="3.40.50.150">
    <property type="entry name" value="Vaccinia Virus protein VP39"/>
    <property type="match status" value="1"/>
</dbReference>
<evidence type="ECO:0000313" key="6">
    <source>
        <dbReference type="Proteomes" id="UP000217199"/>
    </source>
</evidence>
<name>A0A286UI27_9AGAM</name>
<dbReference type="PANTHER" id="PTHR35897">
    <property type="entry name" value="METHYLTRANSFERASE AUSD"/>
    <property type="match status" value="1"/>
</dbReference>
<dbReference type="SUPFAM" id="SSF53335">
    <property type="entry name" value="S-adenosyl-L-methionine-dependent methyltransferases"/>
    <property type="match status" value="1"/>
</dbReference>
<evidence type="ECO:0000256" key="4">
    <source>
        <dbReference type="ARBA" id="ARBA00038314"/>
    </source>
</evidence>
<comment type="pathway">
    <text evidence="1">Secondary metabolite biosynthesis.</text>
</comment>
<keyword evidence="2" id="KW-0808">Transferase</keyword>
<dbReference type="GO" id="GO:0016740">
    <property type="term" value="F:transferase activity"/>
    <property type="evidence" value="ECO:0007669"/>
    <property type="project" value="UniProtKB-KW"/>
</dbReference>
<dbReference type="InParanoid" id="A0A286UI27"/>
<comment type="caution">
    <text evidence="5">The sequence shown here is derived from an EMBL/GenBank/DDBJ whole genome shotgun (WGS) entry which is preliminary data.</text>
</comment>
<dbReference type="PANTHER" id="PTHR35897:SF1">
    <property type="entry name" value="METHYLTRANSFERASE AUSD"/>
    <property type="match status" value="1"/>
</dbReference>
<evidence type="ECO:0008006" key="7">
    <source>
        <dbReference type="Google" id="ProtNLM"/>
    </source>
</evidence>
<evidence type="ECO:0000256" key="2">
    <source>
        <dbReference type="ARBA" id="ARBA00022679"/>
    </source>
</evidence>
<organism evidence="5 6">
    <name type="scientific">Pyrrhoderma noxium</name>
    <dbReference type="NCBI Taxonomy" id="2282107"/>
    <lineage>
        <taxon>Eukaryota</taxon>
        <taxon>Fungi</taxon>
        <taxon>Dikarya</taxon>
        <taxon>Basidiomycota</taxon>
        <taxon>Agaricomycotina</taxon>
        <taxon>Agaricomycetes</taxon>
        <taxon>Hymenochaetales</taxon>
        <taxon>Hymenochaetaceae</taxon>
        <taxon>Pyrrhoderma</taxon>
    </lineage>
</organism>
<dbReference type="InterPro" id="IPR051654">
    <property type="entry name" value="Meroterpenoid_MTases"/>
</dbReference>
<sequence>MSNSQESTSISFNGRLPGLKLDPNHYLPLPDEIKFLKEQTGIEDEEELKNHIVSVQTDAWQTTNYLCIQRFWFTNLKISFLSAYSLLLAMGKERPDAIFLDLGCCFGNDVRKAVADGFPIKNCIASDIRKEFWELGHKLYRSTPETFPVSFITGDIFDPNHLAPAPPSYSAPTTPKPILSTLTSLTPLHGHVSAIHSSQFFHLFNKEQQISAAHSLASLLSPEPGSMIFGEHSTMQKTGESSNTYRQQSMWCFDPNDWETLWKEIFSESKIEVKTKVYERKGGKDFANRRHDGDGSGRVTMEWYIRRL</sequence>
<keyword evidence="3" id="KW-0949">S-adenosyl-L-methionine</keyword>
<dbReference type="InterPro" id="IPR029063">
    <property type="entry name" value="SAM-dependent_MTases_sf"/>
</dbReference>
<proteinExistence type="inferred from homology"/>
<accession>A0A286UI27</accession>